<evidence type="ECO:0000313" key="1">
    <source>
        <dbReference type="EMBL" id="CAK5272146.1"/>
    </source>
</evidence>
<gene>
    <name evidence="1" type="ORF">MYCIT1_LOCUS17709</name>
</gene>
<reference evidence="1" key="1">
    <citation type="submission" date="2023-11" db="EMBL/GenBank/DDBJ databases">
        <authorList>
            <person name="De Vega J J."/>
            <person name="De Vega J J."/>
        </authorList>
    </citation>
    <scope>NUCLEOTIDE SEQUENCE</scope>
</reference>
<evidence type="ECO:0000313" key="2">
    <source>
        <dbReference type="Proteomes" id="UP001295794"/>
    </source>
</evidence>
<comment type="caution">
    <text evidence="1">The sequence shown here is derived from an EMBL/GenBank/DDBJ whole genome shotgun (WGS) entry which is preliminary data.</text>
</comment>
<keyword evidence="2" id="KW-1185">Reference proteome</keyword>
<sequence>MRVLSSFEAASPLKVPQSINPCNGNSFAARNVEKMSVRNGAAIYRLRIGFLEDPRRQTFPANTLLEMKSA</sequence>
<proteinExistence type="predicted"/>
<accession>A0AAD2HBR3</accession>
<dbReference type="Proteomes" id="UP001295794">
    <property type="component" value="Unassembled WGS sequence"/>
</dbReference>
<organism evidence="1 2">
    <name type="scientific">Mycena citricolor</name>
    <dbReference type="NCBI Taxonomy" id="2018698"/>
    <lineage>
        <taxon>Eukaryota</taxon>
        <taxon>Fungi</taxon>
        <taxon>Dikarya</taxon>
        <taxon>Basidiomycota</taxon>
        <taxon>Agaricomycotina</taxon>
        <taxon>Agaricomycetes</taxon>
        <taxon>Agaricomycetidae</taxon>
        <taxon>Agaricales</taxon>
        <taxon>Marasmiineae</taxon>
        <taxon>Mycenaceae</taxon>
        <taxon>Mycena</taxon>
    </lineage>
</organism>
<dbReference type="EMBL" id="CAVNYO010000181">
    <property type="protein sequence ID" value="CAK5272146.1"/>
    <property type="molecule type" value="Genomic_DNA"/>
</dbReference>
<dbReference type="AlphaFoldDB" id="A0AAD2HBR3"/>
<protein>
    <submittedName>
        <fullName evidence="1">Uncharacterized protein</fullName>
    </submittedName>
</protein>
<name>A0AAD2HBR3_9AGAR</name>